<accession>A0A310ST43</accession>
<evidence type="ECO:0000313" key="2">
    <source>
        <dbReference type="EMBL" id="OAD59725.1"/>
    </source>
</evidence>
<sequence>MSTSIVISPDERDPTLDSSLGHDTSLPRCLMAAGSGCNNNADGFTNLTIRLLTRPGRRVKADGITNRALPVRRDQTFPIANGLTTDPTVQKYRVNFNEMGRGKIEATEEKEASERYRPISETETKKSPVAGLAVARGEALSAQPR</sequence>
<reference evidence="2 3" key="1">
    <citation type="submission" date="2015-07" db="EMBL/GenBank/DDBJ databases">
        <title>The genome of Eufriesea mexicana.</title>
        <authorList>
            <person name="Pan H."/>
            <person name="Kapheim K."/>
        </authorList>
    </citation>
    <scope>NUCLEOTIDE SEQUENCE [LARGE SCALE GENOMIC DNA]</scope>
    <source>
        <strain evidence="2">0111107269</strain>
        <tissue evidence="2">Whole body</tissue>
    </source>
</reference>
<name>A0A310ST43_9HYME</name>
<organism evidence="2 3">
    <name type="scientific">Eufriesea mexicana</name>
    <dbReference type="NCBI Taxonomy" id="516756"/>
    <lineage>
        <taxon>Eukaryota</taxon>
        <taxon>Metazoa</taxon>
        <taxon>Ecdysozoa</taxon>
        <taxon>Arthropoda</taxon>
        <taxon>Hexapoda</taxon>
        <taxon>Insecta</taxon>
        <taxon>Pterygota</taxon>
        <taxon>Neoptera</taxon>
        <taxon>Endopterygota</taxon>
        <taxon>Hymenoptera</taxon>
        <taxon>Apocrita</taxon>
        <taxon>Aculeata</taxon>
        <taxon>Apoidea</taxon>
        <taxon>Anthophila</taxon>
        <taxon>Apidae</taxon>
        <taxon>Eufriesea</taxon>
    </lineage>
</organism>
<feature type="compositionally biased region" description="Basic and acidic residues" evidence="1">
    <location>
        <begin position="106"/>
        <end position="126"/>
    </location>
</feature>
<protein>
    <submittedName>
        <fullName evidence="2">Uncharacterized protein</fullName>
    </submittedName>
</protein>
<proteinExistence type="predicted"/>
<evidence type="ECO:0000313" key="3">
    <source>
        <dbReference type="Proteomes" id="UP000250275"/>
    </source>
</evidence>
<dbReference type="AlphaFoldDB" id="A0A310ST43"/>
<keyword evidence="3" id="KW-1185">Reference proteome</keyword>
<feature type="region of interest" description="Disordered" evidence="1">
    <location>
        <begin position="106"/>
        <end position="130"/>
    </location>
</feature>
<evidence type="ECO:0000256" key="1">
    <source>
        <dbReference type="SAM" id="MobiDB-lite"/>
    </source>
</evidence>
<dbReference type="EMBL" id="KQ760629">
    <property type="protein sequence ID" value="OAD59725.1"/>
    <property type="molecule type" value="Genomic_DNA"/>
</dbReference>
<dbReference type="Proteomes" id="UP000250275">
    <property type="component" value="Unassembled WGS sequence"/>
</dbReference>
<feature type="region of interest" description="Disordered" evidence="1">
    <location>
        <begin position="1"/>
        <end position="21"/>
    </location>
</feature>
<gene>
    <name evidence="2" type="ORF">WN48_08519</name>
</gene>